<dbReference type="Proteomes" id="UP000037660">
    <property type="component" value="Unassembled WGS sequence"/>
</dbReference>
<gene>
    <name evidence="5" type="ORF">ISF6_4216</name>
</gene>
<comment type="caution">
    <text evidence="5">The sequence shown here is derived from an EMBL/GenBank/DDBJ whole genome shotgun (WGS) entry which is preliminary data.</text>
</comment>
<dbReference type="InterPro" id="IPR052355">
    <property type="entry name" value="CENP-V-like"/>
</dbReference>
<organism evidence="5 6">
    <name type="scientific">Piscinibacter sakaiensis</name>
    <name type="common">Ideonella sakaiensis</name>
    <dbReference type="NCBI Taxonomy" id="1547922"/>
    <lineage>
        <taxon>Bacteria</taxon>
        <taxon>Pseudomonadati</taxon>
        <taxon>Pseudomonadota</taxon>
        <taxon>Betaproteobacteria</taxon>
        <taxon>Burkholderiales</taxon>
        <taxon>Sphaerotilaceae</taxon>
        <taxon>Piscinibacter</taxon>
    </lineage>
</organism>
<evidence type="ECO:0000256" key="3">
    <source>
        <dbReference type="ARBA" id="ARBA00022833"/>
    </source>
</evidence>
<protein>
    <recommendedName>
        <fullName evidence="4">CENP-V/GFA domain-containing protein</fullName>
    </recommendedName>
</protein>
<feature type="domain" description="CENP-V/GFA" evidence="4">
    <location>
        <begin position="1"/>
        <end position="101"/>
    </location>
</feature>
<reference evidence="6" key="1">
    <citation type="submission" date="2015-07" db="EMBL/GenBank/DDBJ databases">
        <title>Discovery of a poly(ethylene terephthalate assimilation.</title>
        <authorList>
            <person name="Yoshida S."/>
            <person name="Hiraga K."/>
            <person name="Takehana T."/>
            <person name="Taniguchi I."/>
            <person name="Yamaji H."/>
            <person name="Maeda Y."/>
            <person name="Toyohara K."/>
            <person name="Miyamoto K."/>
            <person name="Kimura Y."/>
            <person name="Oda K."/>
        </authorList>
    </citation>
    <scope>NUCLEOTIDE SEQUENCE [LARGE SCALE GENOMIC DNA]</scope>
    <source>
        <strain evidence="6">NBRC 110686 / TISTR 2288 / 201-F6</strain>
    </source>
</reference>
<dbReference type="EMBL" id="BBYR01000065">
    <property type="protein sequence ID" value="GAP38022.1"/>
    <property type="molecule type" value="Genomic_DNA"/>
</dbReference>
<evidence type="ECO:0000259" key="4">
    <source>
        <dbReference type="PROSITE" id="PS51891"/>
    </source>
</evidence>
<comment type="similarity">
    <text evidence="1">Belongs to the Gfa family.</text>
</comment>
<dbReference type="Pfam" id="PF04828">
    <property type="entry name" value="GFA"/>
    <property type="match status" value="1"/>
</dbReference>
<dbReference type="InterPro" id="IPR006913">
    <property type="entry name" value="CENP-V/GFA"/>
</dbReference>
<dbReference type="AlphaFoldDB" id="A0A0K8P5Y1"/>
<dbReference type="GO" id="GO:0046872">
    <property type="term" value="F:metal ion binding"/>
    <property type="evidence" value="ECO:0007669"/>
    <property type="project" value="UniProtKB-KW"/>
</dbReference>
<dbReference type="GO" id="GO:0016846">
    <property type="term" value="F:carbon-sulfur lyase activity"/>
    <property type="evidence" value="ECO:0007669"/>
    <property type="project" value="InterPro"/>
</dbReference>
<keyword evidence="3" id="KW-0862">Zinc</keyword>
<evidence type="ECO:0000256" key="1">
    <source>
        <dbReference type="ARBA" id="ARBA00005495"/>
    </source>
</evidence>
<evidence type="ECO:0000313" key="5">
    <source>
        <dbReference type="EMBL" id="GAP38022.1"/>
    </source>
</evidence>
<name>A0A0K8P5Y1_PISS1</name>
<dbReference type="PANTHER" id="PTHR28620:SF1">
    <property type="entry name" value="CENP-V_GFA DOMAIN-CONTAINING PROTEIN"/>
    <property type="match status" value="1"/>
</dbReference>
<reference evidence="5 6" key="2">
    <citation type="journal article" date="2016" name="Science">
        <title>A bacterium that degrades and assimilates poly(ethylene terephthalate).</title>
        <authorList>
            <person name="Yoshida S."/>
            <person name="Hiraga K."/>
            <person name="Takehana T."/>
            <person name="Taniguchi I."/>
            <person name="Yamaji H."/>
            <person name="Maeda Y."/>
            <person name="Toyohara K."/>
            <person name="Miyamoto K."/>
            <person name="Kimura Y."/>
            <person name="Oda K."/>
        </authorList>
    </citation>
    <scope>NUCLEOTIDE SEQUENCE [LARGE SCALE GENOMIC DNA]</scope>
    <source>
        <strain evidence="6">NBRC 110686 / TISTR 2288 / 201-F6</strain>
    </source>
</reference>
<dbReference type="STRING" id="1547922.ISF6_4216"/>
<dbReference type="PANTHER" id="PTHR28620">
    <property type="entry name" value="CENTROMERE PROTEIN V"/>
    <property type="match status" value="1"/>
</dbReference>
<keyword evidence="2" id="KW-0479">Metal-binding</keyword>
<sequence>MRFEAELDLSQPSFRCNCSICRRTRFWPAVARDSGFRLLAGEEALTRYRFGPCRNEHCFCRVCGVRTHGIGNDTPIGRMVGVNLGCLEALSDDDLARIPITYVDGLNDRFAPPAQVAHL</sequence>
<keyword evidence="6" id="KW-1185">Reference proteome</keyword>
<evidence type="ECO:0000256" key="2">
    <source>
        <dbReference type="ARBA" id="ARBA00022723"/>
    </source>
</evidence>
<dbReference type="PROSITE" id="PS51891">
    <property type="entry name" value="CENP_V_GFA"/>
    <property type="match status" value="1"/>
</dbReference>
<dbReference type="Gene3D" id="2.170.150.70">
    <property type="match status" value="1"/>
</dbReference>
<proteinExistence type="inferred from homology"/>
<dbReference type="InterPro" id="IPR011057">
    <property type="entry name" value="Mss4-like_sf"/>
</dbReference>
<evidence type="ECO:0000313" key="6">
    <source>
        <dbReference type="Proteomes" id="UP000037660"/>
    </source>
</evidence>
<accession>A0A0K8P5Y1</accession>
<dbReference type="SUPFAM" id="SSF51316">
    <property type="entry name" value="Mss4-like"/>
    <property type="match status" value="1"/>
</dbReference>